<feature type="transmembrane region" description="Helical" evidence="9">
    <location>
        <begin position="156"/>
        <end position="174"/>
    </location>
</feature>
<feature type="transmembrane region" description="Helical" evidence="9">
    <location>
        <begin position="49"/>
        <end position="69"/>
    </location>
</feature>
<dbReference type="PANTHER" id="PTHR11662">
    <property type="entry name" value="SOLUTE CARRIER FAMILY 17"/>
    <property type="match status" value="1"/>
</dbReference>
<keyword evidence="3" id="KW-0813">Transport</keyword>
<evidence type="ECO:0000313" key="11">
    <source>
        <dbReference type="EMBL" id="CAF1213958.1"/>
    </source>
</evidence>
<organism evidence="11 12">
    <name type="scientific">Adineta ricciae</name>
    <name type="common">Rotifer</name>
    <dbReference type="NCBI Taxonomy" id="249248"/>
    <lineage>
        <taxon>Eukaryota</taxon>
        <taxon>Metazoa</taxon>
        <taxon>Spiralia</taxon>
        <taxon>Gnathifera</taxon>
        <taxon>Rotifera</taxon>
        <taxon>Eurotatoria</taxon>
        <taxon>Bdelloidea</taxon>
        <taxon>Adinetida</taxon>
        <taxon>Adinetidae</taxon>
        <taxon>Adineta</taxon>
    </lineage>
</organism>
<dbReference type="FunFam" id="1.20.1250.20:FF:000423">
    <property type="entry name" value="Putative inorganic phosphate cotransporter-like Protein"/>
    <property type="match status" value="1"/>
</dbReference>
<protein>
    <recommendedName>
        <fullName evidence="10">Major facilitator superfamily (MFS) profile domain-containing protein</fullName>
    </recommendedName>
</protein>
<evidence type="ECO:0000256" key="6">
    <source>
        <dbReference type="ARBA" id="ARBA00022847"/>
    </source>
</evidence>
<gene>
    <name evidence="11" type="ORF">EDS130_LOCUS26038</name>
</gene>
<dbReference type="GO" id="GO:0015293">
    <property type="term" value="F:symporter activity"/>
    <property type="evidence" value="ECO:0007669"/>
    <property type="project" value="UniProtKB-KW"/>
</dbReference>
<evidence type="ECO:0000256" key="4">
    <source>
        <dbReference type="ARBA" id="ARBA00022475"/>
    </source>
</evidence>
<evidence type="ECO:0000259" key="10">
    <source>
        <dbReference type="PROSITE" id="PS50850"/>
    </source>
</evidence>
<evidence type="ECO:0000256" key="1">
    <source>
        <dbReference type="ARBA" id="ARBA00004651"/>
    </source>
</evidence>
<dbReference type="GO" id="GO:0006820">
    <property type="term" value="P:monoatomic anion transport"/>
    <property type="evidence" value="ECO:0007669"/>
    <property type="project" value="TreeGrafter"/>
</dbReference>
<dbReference type="SUPFAM" id="SSF103473">
    <property type="entry name" value="MFS general substrate transporter"/>
    <property type="match status" value="1"/>
</dbReference>
<dbReference type="OrthoDB" id="2985014at2759"/>
<dbReference type="Gene3D" id="1.20.1250.20">
    <property type="entry name" value="MFS general substrate transporter like domains"/>
    <property type="match status" value="2"/>
</dbReference>
<dbReference type="InterPro" id="IPR020846">
    <property type="entry name" value="MFS_dom"/>
</dbReference>
<dbReference type="GO" id="GO:0005886">
    <property type="term" value="C:plasma membrane"/>
    <property type="evidence" value="ECO:0007669"/>
    <property type="project" value="UniProtKB-SubCell"/>
</dbReference>
<dbReference type="PIRSF" id="PIRSF002808">
    <property type="entry name" value="Hexose_phosphate_transp"/>
    <property type="match status" value="1"/>
</dbReference>
<feature type="transmembrane region" description="Helical" evidence="9">
    <location>
        <begin position="397"/>
        <end position="416"/>
    </location>
</feature>
<evidence type="ECO:0000256" key="5">
    <source>
        <dbReference type="ARBA" id="ARBA00022692"/>
    </source>
</evidence>
<dbReference type="Proteomes" id="UP000663852">
    <property type="component" value="Unassembled WGS sequence"/>
</dbReference>
<evidence type="ECO:0000256" key="8">
    <source>
        <dbReference type="ARBA" id="ARBA00023136"/>
    </source>
</evidence>
<dbReference type="PROSITE" id="PS50850">
    <property type="entry name" value="MFS"/>
    <property type="match status" value="1"/>
</dbReference>
<dbReference type="EMBL" id="CAJNOJ010000156">
    <property type="protein sequence ID" value="CAF1213958.1"/>
    <property type="molecule type" value="Genomic_DNA"/>
</dbReference>
<evidence type="ECO:0000256" key="3">
    <source>
        <dbReference type="ARBA" id="ARBA00022448"/>
    </source>
</evidence>
<dbReference type="InterPro" id="IPR000849">
    <property type="entry name" value="Sugar_P_transporter"/>
</dbReference>
<keyword evidence="7 9" id="KW-1133">Transmembrane helix</keyword>
<dbReference type="Pfam" id="PF07690">
    <property type="entry name" value="MFS_1"/>
    <property type="match status" value="1"/>
</dbReference>
<dbReference type="FunFam" id="1.20.1250.20:FF:000003">
    <property type="entry name" value="Solute carrier family 17 member 3"/>
    <property type="match status" value="1"/>
</dbReference>
<feature type="transmembrane region" description="Helical" evidence="9">
    <location>
        <begin position="250"/>
        <end position="270"/>
    </location>
</feature>
<feature type="transmembrane region" description="Helical" evidence="9">
    <location>
        <begin position="453"/>
        <end position="478"/>
    </location>
</feature>
<dbReference type="CDD" id="cd17318">
    <property type="entry name" value="MFS_SLC17"/>
    <property type="match status" value="1"/>
</dbReference>
<evidence type="ECO:0000256" key="9">
    <source>
        <dbReference type="SAM" id="Phobius"/>
    </source>
</evidence>
<evidence type="ECO:0000313" key="12">
    <source>
        <dbReference type="Proteomes" id="UP000663852"/>
    </source>
</evidence>
<feature type="transmembrane region" description="Helical" evidence="9">
    <location>
        <begin position="323"/>
        <end position="347"/>
    </location>
</feature>
<dbReference type="PANTHER" id="PTHR11662:SF399">
    <property type="entry name" value="FI19708P1-RELATED"/>
    <property type="match status" value="1"/>
</dbReference>
<feature type="transmembrane region" description="Helical" evidence="9">
    <location>
        <begin position="180"/>
        <end position="205"/>
    </location>
</feature>
<keyword evidence="8 9" id="KW-0472">Membrane</keyword>
<dbReference type="InterPro" id="IPR011701">
    <property type="entry name" value="MFS"/>
</dbReference>
<evidence type="ECO:0000256" key="7">
    <source>
        <dbReference type="ARBA" id="ARBA00022989"/>
    </source>
</evidence>
<dbReference type="InterPro" id="IPR036259">
    <property type="entry name" value="MFS_trans_sf"/>
</dbReference>
<dbReference type="AlphaFoldDB" id="A0A814XEJ0"/>
<proteinExistence type="inferred from homology"/>
<feature type="transmembrane region" description="Helical" evidence="9">
    <location>
        <begin position="490"/>
        <end position="510"/>
    </location>
</feature>
<keyword evidence="6" id="KW-0769">Symport</keyword>
<feature type="domain" description="Major facilitator superfamily (MFS) profile" evidence="10">
    <location>
        <begin position="57"/>
        <end position="514"/>
    </location>
</feature>
<comment type="caution">
    <text evidence="11">The sequence shown here is derived from an EMBL/GenBank/DDBJ whole genome shotgun (WGS) entry which is preliminary data.</text>
</comment>
<reference evidence="11" key="1">
    <citation type="submission" date="2021-02" db="EMBL/GenBank/DDBJ databases">
        <authorList>
            <person name="Nowell W R."/>
        </authorList>
    </citation>
    <scope>NUCLEOTIDE SEQUENCE</scope>
</reference>
<keyword evidence="4" id="KW-1003">Cell membrane</keyword>
<feature type="transmembrane region" description="Helical" evidence="9">
    <location>
        <begin position="367"/>
        <end position="385"/>
    </location>
</feature>
<keyword evidence="5 9" id="KW-0812">Transmembrane</keyword>
<name>A0A814XEJ0_ADIRI</name>
<feature type="transmembrane region" description="Helical" evidence="9">
    <location>
        <begin position="129"/>
        <end position="149"/>
    </location>
</feature>
<comment type="subcellular location">
    <subcellularLocation>
        <location evidence="1">Cell membrane</location>
        <topology evidence="1">Multi-pass membrane protein</topology>
    </subcellularLocation>
</comment>
<sequence length="547" mass="61175">MFSSSRHIGRTFSSKQTKYYFKTRERSFYTLFNKEKIQKLSIEHVPTPLLCSIRLIIAFIGFFGMIIHFSQKSNVSIALVCMVNHSAIDSRYVNTTSPSNVINSNECSQIKKQHNTDGPFVWSKDTQGLILGAYFWGYIITQIPAGYLANRFGARFIFSAAIFVSSSATLLVPISARVDWIIFAVLQIIIGVAHGTIWPCLLVTASNWIPTHERGMLMSIITTGSPVGNIFALSTGGLMCSWNFLDGWPLIFYTTGSMGLIWSLVWIWFYRNSPTSHRFISSTEKDFILQHTQHRLSKNKNDDDGNAKFHAPWRAIFTSRACWALFIIHTCSNYGTYTFLTSIPSYMSDVLKFDVKSNGILSASPYFGIWLNTLFTGAIADRIIRKRILTITHTRKLFSFLGSILPAVILVGLAFLTCQSKYFAVLLLIIGMTVNAFSFGGGFLLVANDIAPAYAGIVFGISNTFATLPGIISTYVVGALTDKDPGNWRIVFFICSSIYVFGTVIFLLFGSSEIQPWAMKHVHNDEVSHDLLSKQSEQSSLKTIVKT</sequence>
<dbReference type="InterPro" id="IPR050382">
    <property type="entry name" value="MFS_Na/Anion_cotransporter"/>
</dbReference>
<accession>A0A814XEJ0</accession>
<feature type="transmembrane region" description="Helical" evidence="9">
    <location>
        <begin position="422"/>
        <end position="446"/>
    </location>
</feature>
<comment type="similarity">
    <text evidence="2">Belongs to the major facilitator superfamily. Organophosphate:Pi antiporter (OPA) (TC 2.A.1.4) family.</text>
</comment>
<feature type="transmembrane region" description="Helical" evidence="9">
    <location>
        <begin position="217"/>
        <end position="244"/>
    </location>
</feature>
<evidence type="ECO:0000256" key="2">
    <source>
        <dbReference type="ARBA" id="ARBA00009598"/>
    </source>
</evidence>